<dbReference type="Proteomes" id="UP000676336">
    <property type="component" value="Unassembled WGS sequence"/>
</dbReference>
<sequence>MNATNSLFQPNSTPTQANGPFSHSSPFHPQSPITHQTQQLLPLPKQAQRPLWQQPPPPPLPSVQQQQQQHRPLLPIGMP</sequence>
<evidence type="ECO:0000256" key="1">
    <source>
        <dbReference type="SAM" id="MobiDB-lite"/>
    </source>
</evidence>
<evidence type="ECO:0000313" key="2">
    <source>
        <dbReference type="EMBL" id="CAF4673585.1"/>
    </source>
</evidence>
<gene>
    <name evidence="2" type="ORF">SMN809_LOCUS41994</name>
</gene>
<dbReference type="AlphaFoldDB" id="A0A8S2ZZ77"/>
<feature type="non-terminal residue" evidence="2">
    <location>
        <position position="79"/>
    </location>
</feature>
<comment type="caution">
    <text evidence="2">The sequence shown here is derived from an EMBL/GenBank/DDBJ whole genome shotgun (WGS) entry which is preliminary data.</text>
</comment>
<feature type="compositionally biased region" description="Low complexity" evidence="1">
    <location>
        <begin position="62"/>
        <end position="79"/>
    </location>
</feature>
<feature type="compositionally biased region" description="Polar residues" evidence="1">
    <location>
        <begin position="1"/>
        <end position="19"/>
    </location>
</feature>
<evidence type="ECO:0000313" key="3">
    <source>
        <dbReference type="Proteomes" id="UP000676336"/>
    </source>
</evidence>
<organism evidence="2 3">
    <name type="scientific">Rotaria magnacalcarata</name>
    <dbReference type="NCBI Taxonomy" id="392030"/>
    <lineage>
        <taxon>Eukaryota</taxon>
        <taxon>Metazoa</taxon>
        <taxon>Spiralia</taxon>
        <taxon>Gnathifera</taxon>
        <taxon>Rotifera</taxon>
        <taxon>Eurotatoria</taxon>
        <taxon>Bdelloidea</taxon>
        <taxon>Philodinida</taxon>
        <taxon>Philodinidae</taxon>
        <taxon>Rotaria</taxon>
    </lineage>
</organism>
<protein>
    <submittedName>
        <fullName evidence="2">Uncharacterized protein</fullName>
    </submittedName>
</protein>
<reference evidence="2" key="1">
    <citation type="submission" date="2021-02" db="EMBL/GenBank/DDBJ databases">
        <authorList>
            <person name="Nowell W R."/>
        </authorList>
    </citation>
    <scope>NUCLEOTIDE SEQUENCE</scope>
</reference>
<feature type="compositionally biased region" description="Low complexity" evidence="1">
    <location>
        <begin position="20"/>
        <end position="32"/>
    </location>
</feature>
<dbReference type="EMBL" id="CAJOBI010120046">
    <property type="protein sequence ID" value="CAF4673585.1"/>
    <property type="molecule type" value="Genomic_DNA"/>
</dbReference>
<proteinExistence type="predicted"/>
<accession>A0A8S2ZZ77</accession>
<name>A0A8S2ZZ77_9BILA</name>
<feature type="region of interest" description="Disordered" evidence="1">
    <location>
        <begin position="1"/>
        <end position="79"/>
    </location>
</feature>